<accession>I3T3F5</accession>
<keyword evidence="2" id="KW-0325">Glycoprotein</keyword>
<evidence type="ECO:0000313" key="5">
    <source>
        <dbReference type="EMBL" id="AFK47047.1"/>
    </source>
</evidence>
<keyword evidence="1 4" id="KW-0732">Signal</keyword>
<protein>
    <recommendedName>
        <fullName evidence="6">Acid phosphatase</fullName>
    </recommendedName>
</protein>
<dbReference type="Gene3D" id="3.40.50.1000">
    <property type="entry name" value="HAD superfamily/HAD-like"/>
    <property type="match status" value="1"/>
</dbReference>
<dbReference type="InterPro" id="IPR036412">
    <property type="entry name" value="HAD-like_sf"/>
</dbReference>
<reference evidence="5" key="1">
    <citation type="submission" date="2012-05" db="EMBL/GenBank/DDBJ databases">
        <authorList>
            <person name="Krishnakumar V."/>
            <person name="Cheung F."/>
            <person name="Xiao Y."/>
            <person name="Chan A."/>
            <person name="Moskal W.A."/>
            <person name="Town C.D."/>
        </authorList>
    </citation>
    <scope>NUCLEOTIDE SEQUENCE</scope>
</reference>
<dbReference type="InterPro" id="IPR005519">
    <property type="entry name" value="Acid_phosphat_B-like"/>
</dbReference>
<dbReference type="InterPro" id="IPR010028">
    <property type="entry name" value="Acid_phosphatase_pln"/>
</dbReference>
<dbReference type="PANTHER" id="PTHR31284">
    <property type="entry name" value="ACID PHOSPHATASE-LIKE PROTEIN"/>
    <property type="match status" value="1"/>
</dbReference>
<dbReference type="InterPro" id="IPR014403">
    <property type="entry name" value="APS1/VSP"/>
</dbReference>
<dbReference type="SUPFAM" id="SSF56784">
    <property type="entry name" value="HAD-like"/>
    <property type="match status" value="1"/>
</dbReference>
<dbReference type="GO" id="GO:0003993">
    <property type="term" value="F:acid phosphatase activity"/>
    <property type="evidence" value="ECO:0007669"/>
    <property type="project" value="InterPro"/>
</dbReference>
<feature type="chain" id="PRO_5003679958" description="Acid phosphatase" evidence="4">
    <location>
        <begin position="22"/>
        <end position="259"/>
    </location>
</feature>
<keyword evidence="3" id="KW-0758">Storage protein</keyword>
<comment type="similarity">
    <text evidence="3">Belongs to the APS1/VSP family.</text>
</comment>
<dbReference type="PIRSF" id="PIRSF002674">
    <property type="entry name" value="VSP"/>
    <property type="match status" value="1"/>
</dbReference>
<comment type="function">
    <text evidence="3">May function as somatic storage protein during early seedling development.</text>
</comment>
<dbReference type="GO" id="GO:0045735">
    <property type="term" value="F:nutrient reservoir activity"/>
    <property type="evidence" value="ECO:0007669"/>
    <property type="project" value="UniProtKB-UniRule"/>
</dbReference>
<evidence type="ECO:0000256" key="2">
    <source>
        <dbReference type="ARBA" id="ARBA00023180"/>
    </source>
</evidence>
<name>I3T3F5_LOTJA</name>
<organism evidence="5">
    <name type="scientific">Lotus japonicus</name>
    <name type="common">Lotus corniculatus var. japonicus</name>
    <dbReference type="NCBI Taxonomy" id="34305"/>
    <lineage>
        <taxon>Eukaryota</taxon>
        <taxon>Viridiplantae</taxon>
        <taxon>Streptophyta</taxon>
        <taxon>Embryophyta</taxon>
        <taxon>Tracheophyta</taxon>
        <taxon>Spermatophyta</taxon>
        <taxon>Magnoliopsida</taxon>
        <taxon>eudicotyledons</taxon>
        <taxon>Gunneridae</taxon>
        <taxon>Pentapetalae</taxon>
        <taxon>rosids</taxon>
        <taxon>fabids</taxon>
        <taxon>Fabales</taxon>
        <taxon>Fabaceae</taxon>
        <taxon>Papilionoideae</taxon>
        <taxon>50 kb inversion clade</taxon>
        <taxon>NPAAA clade</taxon>
        <taxon>Hologalegina</taxon>
        <taxon>robinioid clade</taxon>
        <taxon>Loteae</taxon>
        <taxon>Lotus</taxon>
    </lineage>
</organism>
<evidence type="ECO:0000256" key="1">
    <source>
        <dbReference type="ARBA" id="ARBA00022729"/>
    </source>
</evidence>
<dbReference type="PANTHER" id="PTHR31284:SF9">
    <property type="entry name" value="HAD SUPERFAMILY, SUBFAMILY IIIB ACID PHOSPHATASE"/>
    <property type="match status" value="1"/>
</dbReference>
<proteinExistence type="evidence at transcript level"/>
<dbReference type="AlphaFoldDB" id="I3T3F5"/>
<feature type="signal peptide" evidence="4">
    <location>
        <begin position="1"/>
        <end position="21"/>
    </location>
</feature>
<evidence type="ECO:0000256" key="4">
    <source>
        <dbReference type="SAM" id="SignalP"/>
    </source>
</evidence>
<dbReference type="CDD" id="cd07535">
    <property type="entry name" value="HAD_VSP"/>
    <property type="match status" value="1"/>
</dbReference>
<dbReference type="Pfam" id="PF03767">
    <property type="entry name" value="Acid_phosphat_B"/>
    <property type="match status" value="1"/>
</dbReference>
<evidence type="ECO:0008006" key="6">
    <source>
        <dbReference type="Google" id="ProtNLM"/>
    </source>
</evidence>
<dbReference type="InterPro" id="IPR023214">
    <property type="entry name" value="HAD_sf"/>
</dbReference>
<dbReference type="EMBL" id="BT147253">
    <property type="protein sequence ID" value="AFK47047.1"/>
    <property type="molecule type" value="mRNA"/>
</dbReference>
<evidence type="ECO:0000256" key="3">
    <source>
        <dbReference type="PIRNR" id="PIRNR002674"/>
    </source>
</evidence>
<sequence>MAHGVGETLVLFLLAVYFSKGMSIRHHHESNDNESTSSSFIDGRFCLSWRLGVETNNVLLWRTVPTQCLQYVEDYLIHGQYDRDLELIMEQALSYVDAIPLVADGMDGWILDVDDTCLSNIYYYKSKKYGCDPYDPLAFRAWAMKGGCTALPPVLTLFNKLIDKGFKVFLLTGRDEGTLGQVTIDNLHNQGFTGYERLMMRTMVYKGKSAATYKSDIRKQLEDEGYRIWGNVGDQWSDLQGNSSGNRTFKIPNPMYFVP</sequence>
<dbReference type="NCBIfam" id="TIGR01675">
    <property type="entry name" value="plant-AP"/>
    <property type="match status" value="1"/>
</dbReference>